<accession>A0A6N7PPN4</accession>
<comment type="caution">
    <text evidence="2">The sequence shown here is derived from an EMBL/GenBank/DDBJ whole genome shotgun (WGS) entry which is preliminary data.</text>
</comment>
<evidence type="ECO:0000259" key="1">
    <source>
        <dbReference type="Pfam" id="PF09937"/>
    </source>
</evidence>
<dbReference type="InterPro" id="IPR018683">
    <property type="entry name" value="DUF2169"/>
</dbReference>
<reference evidence="2 3" key="1">
    <citation type="submission" date="2019-10" db="EMBL/GenBank/DDBJ databases">
        <title>A soil myxobacterium in the family Polyangiaceae.</title>
        <authorList>
            <person name="Li Y."/>
            <person name="Wang J."/>
        </authorList>
    </citation>
    <scope>NUCLEOTIDE SEQUENCE [LARGE SCALE GENOMIC DNA]</scope>
    <source>
        <strain evidence="2 3">DSM 14734</strain>
    </source>
</reference>
<name>A0A6N7PPN4_9BACT</name>
<dbReference type="OrthoDB" id="233093at2"/>
<gene>
    <name evidence="2" type="ORF">GF068_09470</name>
</gene>
<organism evidence="2 3">
    <name type="scientific">Polyangium spumosum</name>
    <dbReference type="NCBI Taxonomy" id="889282"/>
    <lineage>
        <taxon>Bacteria</taxon>
        <taxon>Pseudomonadati</taxon>
        <taxon>Myxococcota</taxon>
        <taxon>Polyangia</taxon>
        <taxon>Polyangiales</taxon>
        <taxon>Polyangiaceae</taxon>
        <taxon>Polyangium</taxon>
    </lineage>
</organism>
<dbReference type="Pfam" id="PF09937">
    <property type="entry name" value="DUF2169"/>
    <property type="match status" value="1"/>
</dbReference>
<keyword evidence="3" id="KW-1185">Reference proteome</keyword>
<evidence type="ECO:0000313" key="3">
    <source>
        <dbReference type="Proteomes" id="UP000440224"/>
    </source>
</evidence>
<dbReference type="Proteomes" id="UP000440224">
    <property type="component" value="Unassembled WGS sequence"/>
</dbReference>
<dbReference type="EMBL" id="WJIE01000002">
    <property type="protein sequence ID" value="MRG92155.1"/>
    <property type="molecule type" value="Genomic_DNA"/>
</dbReference>
<evidence type="ECO:0000313" key="2">
    <source>
        <dbReference type="EMBL" id="MRG92155.1"/>
    </source>
</evidence>
<sequence length="362" mass="39148">MNFEALVENISWASVGADVMMDRHGRDVAVVVAKMAYKVSREGAPRLALAPVRRVDEGDGAAGVRFPADLVADEKPGTDVGLVGVAYPPPRSAGNKGRVYAWLQVGSIRKVVVVHGPRVYVKSWRGGVAPSDPAPLVEPVPLRYDKCQGGLDPISGAFEPSNPIGVGFSSQPTRLLGEPCPQLEPASIEEGGAPSHPSHGCFAPIPAHWEPRRSRIGTHDAAWAKGRAPVRPRDFDPMHHAWSVPGLHSEAPLVGDEQIEVGGILPEGAWRFRLPRYTITFGSLIDGKREAIEAHLDGLLIDTETRVVELTWRASIVLPRKWERLERIYVVGVGALPEDVIRDPGQRVGTARAAEPARARSV</sequence>
<dbReference type="AlphaFoldDB" id="A0A6N7PPN4"/>
<feature type="domain" description="DUF2169" evidence="1">
    <location>
        <begin position="24"/>
        <end position="313"/>
    </location>
</feature>
<proteinExistence type="predicted"/>
<protein>
    <submittedName>
        <fullName evidence="2">DUF2169 domain-containing protein</fullName>
    </submittedName>
</protein>
<dbReference type="RefSeq" id="WP_153818982.1">
    <property type="nucleotide sequence ID" value="NZ_WJIE01000002.1"/>
</dbReference>